<reference evidence="11" key="1">
    <citation type="journal article" date="2011" name="J. Bacteriol.">
        <title>Genome sequences of eight morphologically diverse alphaproteobacteria.</title>
        <authorList>
            <consortium name="US DOE Joint Genome Institute"/>
            <person name="Brown P.J."/>
            <person name="Kysela D.T."/>
            <person name="Buechlein A."/>
            <person name="Hemmerich C."/>
            <person name="Brun Y.V."/>
        </authorList>
    </citation>
    <scope>NUCLEOTIDE SEQUENCE [LARGE SCALE GENOMIC DNA]</scope>
    <source>
        <strain evidence="11">ATCC 51888 / DSM 1869 / NCIB 11706 / TK 0415</strain>
    </source>
</reference>
<gene>
    <name evidence="8" type="primary">thiG</name>
    <name evidence="10" type="ordered locus">Hden_2663</name>
</gene>
<dbReference type="STRING" id="582899.Hden_2663"/>
<comment type="catalytic activity">
    <reaction evidence="7 8">
        <text>[ThiS sulfur-carrier protein]-C-terminal-Gly-aminoethanethioate + 2-iminoacetate + 1-deoxy-D-xylulose 5-phosphate = [ThiS sulfur-carrier protein]-C-terminal Gly-Gly + 2-[(2R,5Z)-2-carboxy-4-methylthiazol-5(2H)-ylidene]ethyl phosphate + 2 H2O + H(+)</text>
        <dbReference type="Rhea" id="RHEA:26297"/>
        <dbReference type="Rhea" id="RHEA-COMP:12909"/>
        <dbReference type="Rhea" id="RHEA-COMP:19908"/>
        <dbReference type="ChEBI" id="CHEBI:15377"/>
        <dbReference type="ChEBI" id="CHEBI:15378"/>
        <dbReference type="ChEBI" id="CHEBI:57792"/>
        <dbReference type="ChEBI" id="CHEBI:62899"/>
        <dbReference type="ChEBI" id="CHEBI:77846"/>
        <dbReference type="ChEBI" id="CHEBI:90778"/>
        <dbReference type="ChEBI" id="CHEBI:232372"/>
        <dbReference type="EC" id="2.8.1.10"/>
    </reaction>
</comment>
<dbReference type="GO" id="GO:0005737">
    <property type="term" value="C:cytoplasm"/>
    <property type="evidence" value="ECO:0007669"/>
    <property type="project" value="UniProtKB-SubCell"/>
</dbReference>
<feature type="domain" description="Thiazole synthase ThiG" evidence="9">
    <location>
        <begin position="22"/>
        <end position="267"/>
    </location>
</feature>
<dbReference type="InterPro" id="IPR013785">
    <property type="entry name" value="Aldolase_TIM"/>
</dbReference>
<feature type="active site" description="Schiff-base intermediate with DXP" evidence="8">
    <location>
        <position position="114"/>
    </location>
</feature>
<proteinExistence type="inferred from homology"/>
<evidence type="ECO:0000256" key="2">
    <source>
        <dbReference type="ARBA" id="ARBA00004948"/>
    </source>
</evidence>
<keyword evidence="8" id="KW-0963">Cytoplasm</keyword>
<evidence type="ECO:0000256" key="5">
    <source>
        <dbReference type="ARBA" id="ARBA00022977"/>
    </source>
</evidence>
<dbReference type="GO" id="GO:1990107">
    <property type="term" value="F:thiazole synthase activity"/>
    <property type="evidence" value="ECO:0007669"/>
    <property type="project" value="UniProtKB-EC"/>
</dbReference>
<evidence type="ECO:0000256" key="3">
    <source>
        <dbReference type="ARBA" id="ARBA00011960"/>
    </source>
</evidence>
<dbReference type="GO" id="GO:0009229">
    <property type="term" value="P:thiamine diphosphate biosynthetic process"/>
    <property type="evidence" value="ECO:0007669"/>
    <property type="project" value="UniProtKB-UniRule"/>
</dbReference>
<sequence length="277" mass="29266">MSTSQSMNVRDQRLHKEQLLSLYGVSVPSRLLLGTAGYPSPAILADAATASRASIVTVSLRREAAGGKIGERFLDIIKNLGVRVLPNTAGCRTARDAIATAEMARELFGTDWVKLEVIANDDTLQPDVFGLVEAARILNTNGFKVFPYTTEDLSVAERLQQAGCEVIMPWAAPIGSGRGLANVAALKSLRAYFPDAKLIIDAGIGAPSHAAHAMELGYDAVLLNTAVAKAADPVRMAEAFANAIVAGRIGYDAGLMPARDMAVPSTPVAGTPFFDIE</sequence>
<dbReference type="UniPathway" id="UPA00060"/>
<evidence type="ECO:0000313" key="11">
    <source>
        <dbReference type="Proteomes" id="UP000002033"/>
    </source>
</evidence>
<comment type="similarity">
    <text evidence="8">Belongs to the ThiG family.</text>
</comment>
<name>D8JTE1_HYPDA</name>
<comment type="function">
    <text evidence="1 8">Catalyzes the rearrangement of 1-deoxy-D-xylulose 5-phosphate (DXP) to produce the thiazole phosphate moiety of thiamine. Sulfur is provided by the thiocarboxylate moiety of the carrier protein ThiS. In vitro, sulfur can be provided by H(2)S.</text>
</comment>
<evidence type="ECO:0000256" key="7">
    <source>
        <dbReference type="ARBA" id="ARBA00049897"/>
    </source>
</evidence>
<comment type="subunit">
    <text evidence="8">Homotetramer. Forms heterodimers with either ThiH or ThiS.</text>
</comment>
<keyword evidence="6 8" id="KW-0704">Schiff base</keyword>
<evidence type="ECO:0000256" key="1">
    <source>
        <dbReference type="ARBA" id="ARBA00002834"/>
    </source>
</evidence>
<dbReference type="PANTHER" id="PTHR34266:SF2">
    <property type="entry name" value="THIAZOLE SYNTHASE"/>
    <property type="match status" value="1"/>
</dbReference>
<feature type="binding site" evidence="8">
    <location>
        <begin position="202"/>
        <end position="203"/>
    </location>
    <ligand>
        <name>1-deoxy-D-xylulose 5-phosphate</name>
        <dbReference type="ChEBI" id="CHEBI:57792"/>
    </ligand>
</feature>
<dbReference type="AlphaFoldDB" id="D8JTE1"/>
<feature type="binding site" evidence="8">
    <location>
        <begin position="224"/>
        <end position="225"/>
    </location>
    <ligand>
        <name>1-deoxy-D-xylulose 5-phosphate</name>
        <dbReference type="ChEBI" id="CHEBI:57792"/>
    </ligand>
</feature>
<evidence type="ECO:0000256" key="8">
    <source>
        <dbReference type="HAMAP-Rule" id="MF_00443"/>
    </source>
</evidence>
<dbReference type="HOGENOM" id="CLU_062233_1_0_5"/>
<keyword evidence="5 8" id="KW-0784">Thiamine biosynthesis</keyword>
<dbReference type="KEGG" id="hdn:Hden_2663"/>
<evidence type="ECO:0000313" key="10">
    <source>
        <dbReference type="EMBL" id="ADJ24459.1"/>
    </source>
</evidence>
<keyword evidence="4 8" id="KW-0808">Transferase</keyword>
<evidence type="ECO:0000256" key="4">
    <source>
        <dbReference type="ARBA" id="ARBA00022679"/>
    </source>
</evidence>
<dbReference type="SUPFAM" id="SSF110399">
    <property type="entry name" value="ThiG-like"/>
    <property type="match status" value="1"/>
</dbReference>
<keyword evidence="11" id="KW-1185">Reference proteome</keyword>
<accession>D8JTE1</accession>
<evidence type="ECO:0000256" key="6">
    <source>
        <dbReference type="ARBA" id="ARBA00023270"/>
    </source>
</evidence>
<dbReference type="InterPro" id="IPR008867">
    <property type="entry name" value="ThiG"/>
</dbReference>
<dbReference type="Proteomes" id="UP000002033">
    <property type="component" value="Chromosome"/>
</dbReference>
<protein>
    <recommendedName>
        <fullName evidence="3 8">Thiazole synthase</fullName>
        <ecNumber evidence="3 8">2.8.1.10</ecNumber>
    </recommendedName>
</protein>
<dbReference type="CDD" id="cd04728">
    <property type="entry name" value="ThiG"/>
    <property type="match status" value="1"/>
</dbReference>
<organism evidence="10 11">
    <name type="scientific">Hyphomicrobium denitrificans (strain ATCC 51888 / DSM 1869 / NCIMB 11706 / TK 0415)</name>
    <dbReference type="NCBI Taxonomy" id="582899"/>
    <lineage>
        <taxon>Bacteria</taxon>
        <taxon>Pseudomonadati</taxon>
        <taxon>Pseudomonadota</taxon>
        <taxon>Alphaproteobacteria</taxon>
        <taxon>Hyphomicrobiales</taxon>
        <taxon>Hyphomicrobiaceae</taxon>
        <taxon>Hyphomicrobium</taxon>
    </lineage>
</organism>
<dbReference type="EC" id="2.8.1.10" evidence="3 8"/>
<evidence type="ECO:0000259" key="9">
    <source>
        <dbReference type="Pfam" id="PF05690"/>
    </source>
</evidence>
<feature type="binding site" evidence="8">
    <location>
        <position position="175"/>
    </location>
    <ligand>
        <name>1-deoxy-D-xylulose 5-phosphate</name>
        <dbReference type="ChEBI" id="CHEBI:57792"/>
    </ligand>
</feature>
<dbReference type="InterPro" id="IPR033983">
    <property type="entry name" value="Thiazole_synthase_ThiG"/>
</dbReference>
<dbReference type="Gene3D" id="3.20.20.70">
    <property type="entry name" value="Aldolase class I"/>
    <property type="match status" value="1"/>
</dbReference>
<dbReference type="HAMAP" id="MF_00443">
    <property type="entry name" value="ThiG"/>
    <property type="match status" value="1"/>
</dbReference>
<dbReference type="eggNOG" id="COG2022">
    <property type="taxonomic scope" value="Bacteria"/>
</dbReference>
<comment type="subcellular location">
    <subcellularLocation>
        <location evidence="8">Cytoplasm</location>
    </subcellularLocation>
</comment>
<dbReference type="PANTHER" id="PTHR34266">
    <property type="entry name" value="THIAZOLE SYNTHASE"/>
    <property type="match status" value="1"/>
</dbReference>
<dbReference type="Pfam" id="PF05690">
    <property type="entry name" value="ThiG"/>
    <property type="match status" value="1"/>
</dbReference>
<comment type="pathway">
    <text evidence="2 8">Cofactor biosynthesis; thiamine diphosphate biosynthesis.</text>
</comment>
<dbReference type="EMBL" id="CP002083">
    <property type="protein sequence ID" value="ADJ24459.1"/>
    <property type="molecule type" value="Genomic_DNA"/>
</dbReference>